<feature type="region of interest" description="Disordered" evidence="1">
    <location>
        <begin position="314"/>
        <end position="337"/>
    </location>
</feature>
<protein>
    <recommendedName>
        <fullName evidence="4">Virulence factor</fullName>
    </recommendedName>
</protein>
<feature type="compositionally biased region" description="Basic and acidic residues" evidence="1">
    <location>
        <begin position="318"/>
        <end position="337"/>
    </location>
</feature>
<evidence type="ECO:0008006" key="4">
    <source>
        <dbReference type="Google" id="ProtNLM"/>
    </source>
</evidence>
<dbReference type="Gene3D" id="3.30.70.240">
    <property type="match status" value="1"/>
</dbReference>
<keyword evidence="2" id="KW-0614">Plasmid</keyword>
<proteinExistence type="predicted"/>
<gene>
    <name evidence="2" type="ORF">GZ989_011460</name>
</gene>
<dbReference type="EMBL" id="CP059435">
    <property type="protein sequence ID" value="QMS59932.1"/>
    <property type="molecule type" value="Genomic_DNA"/>
</dbReference>
<reference evidence="3" key="1">
    <citation type="submission" date="2020-07" db="EMBL/GenBank/DDBJ databases">
        <title>A comparison of fourteen fully characterised mammalian-associated Campylobacter fetus isolates suggests a mechanism by which bovine-adapted biotypes have evolved high genomic plasticity.</title>
        <authorList>
            <person name="Nadin-Davis S.A."/>
            <person name="Chmara J.T."/>
            <person name="Carillo C."/>
            <person name="Amoako K."/>
            <person name="Goji N."/>
            <person name="Duceppe M.-O."/>
            <person name="Devenish J."/>
        </authorList>
    </citation>
    <scope>NUCLEOTIDE SEQUENCE [LARGE SCALE GENOMIC DNA]</scope>
    <source>
        <strain evidence="3">CFViADRI1362</strain>
        <plasmid evidence="3">pcfviadri1362_p3</plasmid>
    </source>
</reference>
<dbReference type="RefSeq" id="WP_065842614.1">
    <property type="nucleotide sequence ID" value="NZ_CP059435.1"/>
</dbReference>
<sequence length="337" mass="38426">MSRKMINFDLDTKLLEEKYPKKDYRQAYEDIKKFMLANGFEHRQGSGYLSLKSMSTYDVAIFISDISEKFDWLANSAKKFDITNVGKTYDLLDNLKEVQLMKNTEQLNNMSLTITSIENLRPELQKIFKTGTEISKQDELSTLINTLDHVDKLVNIKNKNDLKFANDKETIGLKIKTKENKSFDLNIPLGSNNFSKGLEHLVAVGSNDISREKISDKDKDSYKEIVEKFGKDSSKTNEILQNGQTFDKFLNGGLQSIQAFASMGGDEMKEFSNSFIKSFQILNINGATKSTAPNIQTSMAKDMTNLDKQLKQIAENLSPKKDKDKELTNYKNLEHSR</sequence>
<accession>A0A974MV48</accession>
<dbReference type="Proteomes" id="UP000514628">
    <property type="component" value="Plasmid pCFViADRI1362_P3"/>
</dbReference>
<name>A0A974MV48_CAMFE</name>
<evidence type="ECO:0000256" key="1">
    <source>
        <dbReference type="SAM" id="MobiDB-lite"/>
    </source>
</evidence>
<dbReference type="AlphaFoldDB" id="A0A974MV48"/>
<dbReference type="NCBIfam" id="NF041506">
    <property type="entry name" value="VapD"/>
    <property type="match status" value="1"/>
</dbReference>
<evidence type="ECO:0000313" key="2">
    <source>
        <dbReference type="EMBL" id="QMS59932.1"/>
    </source>
</evidence>
<evidence type="ECO:0000313" key="3">
    <source>
        <dbReference type="Proteomes" id="UP000514628"/>
    </source>
</evidence>
<geneLocation type="plasmid" evidence="3">
    <name>pcfviadri1362_p3</name>
</geneLocation>
<dbReference type="InterPro" id="IPR048135">
    <property type="entry name" value="VapD-like"/>
</dbReference>
<organism evidence="2 3">
    <name type="scientific">Campylobacter fetus</name>
    <dbReference type="NCBI Taxonomy" id="196"/>
    <lineage>
        <taxon>Bacteria</taxon>
        <taxon>Pseudomonadati</taxon>
        <taxon>Campylobacterota</taxon>
        <taxon>Epsilonproteobacteria</taxon>
        <taxon>Campylobacterales</taxon>
        <taxon>Campylobacteraceae</taxon>
        <taxon>Campylobacter</taxon>
    </lineage>
</organism>